<dbReference type="KEGG" id="malk:MalAC0309_1607"/>
<sequence length="90" mass="9517">MSKQTRISLNSDGIRQLLQSAPLQADMERRTRAIAAAAGGEPDFEARVEVKGGSSRLGRVMGYVATATMEGRRAAATDNALIRALDAGRG</sequence>
<dbReference type="AlphaFoldDB" id="A0A0U4WXD9"/>
<gene>
    <name evidence="1" type="ORF">MalAC0309_1607</name>
</gene>
<dbReference type="RefSeq" id="WP_096421656.1">
    <property type="nucleotide sequence ID" value="NZ_AP017315.1"/>
</dbReference>
<name>A0A0U4WXD9_9MICO</name>
<evidence type="ECO:0000313" key="1">
    <source>
        <dbReference type="EMBL" id="BAU32458.1"/>
    </source>
</evidence>
<reference evidence="2" key="1">
    <citation type="submission" date="2015-12" db="EMBL/GenBank/DDBJ databases">
        <authorList>
            <person name="Shamseldin A."/>
            <person name="Moawad H."/>
            <person name="Abd El-Rahim W.M."/>
            <person name="Sadowsky M.J."/>
        </authorList>
    </citation>
    <scope>NUCLEOTIDE SEQUENCE [LARGE SCALE GENOMIC DNA]</scope>
    <source>
        <strain evidence="2">JAM AC0309</strain>
    </source>
</reference>
<dbReference type="EMBL" id="AP017315">
    <property type="protein sequence ID" value="BAU32458.1"/>
    <property type="molecule type" value="Genomic_DNA"/>
</dbReference>
<proteinExistence type="predicted"/>
<reference evidence="1 2" key="2">
    <citation type="submission" date="2016-01" db="EMBL/GenBank/DDBJ databases">
        <title>Microcella alkaliphila JAM AC0309 whole genome shotgun sequence.</title>
        <authorList>
            <person name="Kurata A."/>
            <person name="Hirose Y."/>
            <person name="Kishimoto N."/>
            <person name="Kobayashi T."/>
        </authorList>
    </citation>
    <scope>NUCLEOTIDE SEQUENCE [LARGE SCALE GENOMIC DNA]</scope>
    <source>
        <strain evidence="1 2">JAM AC0309</strain>
    </source>
</reference>
<dbReference type="OrthoDB" id="5122303at2"/>
<protein>
    <submittedName>
        <fullName evidence="1">Uncharacterized protein</fullName>
    </submittedName>
</protein>
<dbReference type="Proteomes" id="UP000218965">
    <property type="component" value="Chromosome"/>
</dbReference>
<organism evidence="1 2">
    <name type="scientific">Microcella alkaliphila</name>
    <dbReference type="NCBI Taxonomy" id="279828"/>
    <lineage>
        <taxon>Bacteria</taxon>
        <taxon>Bacillati</taxon>
        <taxon>Actinomycetota</taxon>
        <taxon>Actinomycetes</taxon>
        <taxon>Micrococcales</taxon>
        <taxon>Microbacteriaceae</taxon>
        <taxon>Microcella</taxon>
    </lineage>
</organism>
<evidence type="ECO:0000313" key="2">
    <source>
        <dbReference type="Proteomes" id="UP000218965"/>
    </source>
</evidence>
<accession>A0A0U4WXD9</accession>